<feature type="transmembrane region" description="Helical" evidence="10">
    <location>
        <begin position="868"/>
        <end position="892"/>
    </location>
</feature>
<dbReference type="GO" id="GO:0005524">
    <property type="term" value="F:ATP binding"/>
    <property type="evidence" value="ECO:0007669"/>
    <property type="project" value="UniProtKB-KW"/>
</dbReference>
<feature type="transmembrane region" description="Helical" evidence="10">
    <location>
        <begin position="1055"/>
        <end position="1077"/>
    </location>
</feature>
<name>A0A1Y2AXM0_9FUNG</name>
<keyword evidence="3 10" id="KW-0812">Transmembrane</keyword>
<dbReference type="SUPFAM" id="SSF90123">
    <property type="entry name" value="ABC transporter transmembrane region"/>
    <property type="match status" value="2"/>
</dbReference>
<keyword evidence="7 10" id="KW-1133">Transmembrane helix</keyword>
<dbReference type="InterPro" id="IPR011527">
    <property type="entry name" value="ABC1_TM_dom"/>
</dbReference>
<protein>
    <submittedName>
        <fullName evidence="13">p-loop containing nucleoside triphosphate hydrolase protein</fullName>
    </submittedName>
</protein>
<dbReference type="Gene3D" id="3.40.50.300">
    <property type="entry name" value="P-loop containing nucleotide triphosphate hydrolases"/>
    <property type="match status" value="2"/>
</dbReference>
<dbReference type="PROSITE" id="PS50929">
    <property type="entry name" value="ABC_TM1F"/>
    <property type="match status" value="2"/>
</dbReference>
<dbReference type="Proteomes" id="UP000193920">
    <property type="component" value="Unassembled WGS sequence"/>
</dbReference>
<evidence type="ECO:0000256" key="8">
    <source>
        <dbReference type="ARBA" id="ARBA00023136"/>
    </source>
</evidence>
<dbReference type="Pfam" id="PF00664">
    <property type="entry name" value="ABC_membrane"/>
    <property type="match status" value="2"/>
</dbReference>
<dbReference type="InterPro" id="IPR003439">
    <property type="entry name" value="ABC_transporter-like_ATP-bd"/>
</dbReference>
<dbReference type="PROSITE" id="PS50893">
    <property type="entry name" value="ABC_TRANSPORTER_2"/>
    <property type="match status" value="2"/>
</dbReference>
<comment type="caution">
    <text evidence="13">The sequence shown here is derived from an EMBL/GenBank/DDBJ whole genome shotgun (WGS) entry which is preliminary data.</text>
</comment>
<keyword evidence="14" id="KW-1185">Reference proteome</keyword>
<keyword evidence="5" id="KW-0547">Nucleotide-binding</keyword>
<dbReference type="OrthoDB" id="6500128at2759"/>
<feature type="domain" description="ABC transporter" evidence="11">
    <location>
        <begin position="526"/>
        <end position="758"/>
    </location>
</feature>
<feature type="compositionally biased region" description="Basic and acidic residues" evidence="9">
    <location>
        <begin position="1401"/>
        <end position="1410"/>
    </location>
</feature>
<feature type="transmembrane region" description="Helical" evidence="10">
    <location>
        <begin position="828"/>
        <end position="848"/>
    </location>
</feature>
<gene>
    <name evidence="13" type="ORF">LY90DRAFT_705932</name>
</gene>
<evidence type="ECO:0000256" key="7">
    <source>
        <dbReference type="ARBA" id="ARBA00022989"/>
    </source>
</evidence>
<evidence type="ECO:0000313" key="14">
    <source>
        <dbReference type="Proteomes" id="UP000193920"/>
    </source>
</evidence>
<sequence length="1410" mass="160464">MGLFGKKKIIPVPDEPRENPYVTASWFSRITYSWENPIFKIGFNRPLQKNDLFLLHPKFREEVNEQNFYSHWKNLKYTQDDKANVLKALWKVFGREYSLAGINKLFADISSVLSPVILEMLLDYLETDDILKPPYEPGSWREKINPYMGWIYICGIFFLQIVYAFCSNYYSKTVLEVGMSVRATIIGMIYKKTFKLSNKEMQTIGEGQIVNMLSSDSSRIQLLLSDLHYIWSSPLKLTFALILLVRSLGIWSLIGFSLFVIIVPLQGVVMKLLISLRKNTAIFTDDRVKRTQEIIGNIRVIKFFGWEKKFFEMIDDLREKELKCTKKNIIINAGSYAIFSVVPFFASALTFIAYSAAGNELTAAKVFSSHALFNMLRSPLTNLSAVFNQLTNGIVGMKRLNYLMNAKELDDITEIDPTADFGVSVRNGQFNWEVVRPEDVHKKAKKEKKLTEKLKRMASRKKKRANGEEPREPMIKKEKKKPVLENPELTKLKKKGNRYSRLLENQNIIFDSTDCLVGTSNLNGNINTDDMIEKTASIDNLRDAIKDMESFRLRDINIRIKKGSLTAVVGTVGSGKSSLINAIIGEMKREAGRVIIGGTFSYCSQKAWIRNATVRDNITFGRQFDKERYDRAVRDCALLRDFDIFPNGDMTEIGERGSNLSGGQKQRINLARAVYNDSDVVFMDDPLSAVDAHVSRYLFDNCINGAMANKTRVLVTHQLHVLPKVDYVIVMKNGYIEEQGEYKELMQKNGELARLMSVYGECFDGDEDLNDDSDDSSESCSDVSQSCDREAVKPDEKKEKAKVQGLMKDEERATGAVKWRIYSAYIKAGGGFIIGFIIILLIGFIQLSKIGSDMWLVFWTDNEFGLTVQNYILIYFAWNAGQSLLTFIYYVYMANVGIKSSRNVHRKAIDNVMKAPILFFDTNPLGRIINRFSMDQDALDNNLFLSLQVFFTSLASTISTLVLMIYAAPVLGIALGPLLILYMYIQQMFRCTSRELKRMDALARSPLYANISETINGLPTIRAYHEEESLIKHNQFLVDENNRPLHLQNIAKKWLAFRLEIIGAFLIFFDGAAGLLLKDSLSTSLLGLSLSYALSVTSSLNYTVRYFCDTEVYMNSAERVLHYANDIETENQKGRDAPLGWPYKGRIEIRNLTMRYAPYLPPTIRDVSLDIDSHEKVGIVGRTGAGKSSIIMTLFRMVEPELYSMVRIDDESIMDMRLNDLRRGISIIPQEPILFSGTIRFNMDPFNEHSDDDIWYALENSGMKQFVKDMDKQLDSEVRPNGENFSVGQRQLLCLARAMIRGSHILIMDEATASVDIETDAIIQRALRTNFSEATVLTIAHRLNTIIDYDKILVLDKGELLEFDSPKNLLFEKNENGDLVPTNKTEFSKLVDETGPSSAEALRRAALEKQ</sequence>
<evidence type="ECO:0000256" key="5">
    <source>
        <dbReference type="ARBA" id="ARBA00022741"/>
    </source>
</evidence>
<evidence type="ECO:0000259" key="12">
    <source>
        <dbReference type="PROSITE" id="PS50929"/>
    </source>
</evidence>
<dbReference type="EMBL" id="MCOG01000194">
    <property type="protein sequence ID" value="ORY27236.1"/>
    <property type="molecule type" value="Genomic_DNA"/>
</dbReference>
<feature type="region of interest" description="Disordered" evidence="9">
    <location>
        <begin position="1391"/>
        <end position="1410"/>
    </location>
</feature>
<dbReference type="CDD" id="cd18606">
    <property type="entry name" value="ABC_6TM_YOR1_D2_like"/>
    <property type="match status" value="1"/>
</dbReference>
<evidence type="ECO:0000256" key="4">
    <source>
        <dbReference type="ARBA" id="ARBA00022737"/>
    </source>
</evidence>
<evidence type="ECO:0000256" key="9">
    <source>
        <dbReference type="SAM" id="MobiDB-lite"/>
    </source>
</evidence>
<dbReference type="FunFam" id="3.40.50.300:FF:000163">
    <property type="entry name" value="Multidrug resistance-associated protein member 4"/>
    <property type="match status" value="1"/>
</dbReference>
<dbReference type="InterPro" id="IPR050173">
    <property type="entry name" value="ABC_transporter_C-like"/>
</dbReference>
<evidence type="ECO:0000256" key="1">
    <source>
        <dbReference type="ARBA" id="ARBA00004128"/>
    </source>
</evidence>
<dbReference type="FunFam" id="1.20.1560.10:FF:000082">
    <property type="entry name" value="ABC transporter, multidrug resistance associated protein"/>
    <property type="match status" value="1"/>
</dbReference>
<feature type="transmembrane region" description="Helical" evidence="10">
    <location>
        <begin position="336"/>
        <end position="356"/>
    </location>
</feature>
<dbReference type="STRING" id="1754190.A0A1Y2AXM0"/>
<evidence type="ECO:0000256" key="10">
    <source>
        <dbReference type="SAM" id="Phobius"/>
    </source>
</evidence>
<dbReference type="PROSITE" id="PS00211">
    <property type="entry name" value="ABC_TRANSPORTER_1"/>
    <property type="match status" value="2"/>
</dbReference>
<accession>A0A1Y2AXM0</accession>
<dbReference type="GO" id="GO:0140359">
    <property type="term" value="F:ABC-type transporter activity"/>
    <property type="evidence" value="ECO:0007669"/>
    <property type="project" value="InterPro"/>
</dbReference>
<dbReference type="SMART" id="SM00382">
    <property type="entry name" value="AAA"/>
    <property type="match status" value="2"/>
</dbReference>
<keyword evidence="13" id="KW-0378">Hydrolase</keyword>
<dbReference type="FunFam" id="3.40.50.300:FF:000997">
    <property type="entry name" value="Multidrug resistance-associated protein 1"/>
    <property type="match status" value="1"/>
</dbReference>
<dbReference type="Pfam" id="PF00005">
    <property type="entry name" value="ABC_tran"/>
    <property type="match status" value="2"/>
</dbReference>
<feature type="transmembrane region" description="Helical" evidence="10">
    <location>
        <begin position="237"/>
        <end position="263"/>
    </location>
</feature>
<feature type="domain" description="ABC transmembrane type-1" evidence="12">
    <location>
        <begin position="105"/>
        <end position="392"/>
    </location>
</feature>
<comment type="subcellular location">
    <subcellularLocation>
        <location evidence="1">Vacuole membrane</location>
        <topology evidence="1">Multi-pass membrane protein</topology>
    </subcellularLocation>
</comment>
<dbReference type="InterPro" id="IPR027417">
    <property type="entry name" value="P-loop_NTPase"/>
</dbReference>
<feature type="transmembrane region" description="Helical" evidence="10">
    <location>
        <begin position="149"/>
        <end position="170"/>
    </location>
</feature>
<dbReference type="InterPro" id="IPR036640">
    <property type="entry name" value="ABC1_TM_sf"/>
</dbReference>
<reference evidence="13 14" key="1">
    <citation type="submission" date="2016-08" db="EMBL/GenBank/DDBJ databases">
        <title>A Parts List for Fungal Cellulosomes Revealed by Comparative Genomics.</title>
        <authorList>
            <consortium name="DOE Joint Genome Institute"/>
            <person name="Haitjema C.H."/>
            <person name="Gilmore S.P."/>
            <person name="Henske J.K."/>
            <person name="Solomon K.V."/>
            <person name="De Groot R."/>
            <person name="Kuo A."/>
            <person name="Mondo S.J."/>
            <person name="Salamov A.A."/>
            <person name="Labutti K."/>
            <person name="Zhao Z."/>
            <person name="Chiniquy J."/>
            <person name="Barry K."/>
            <person name="Brewer H.M."/>
            <person name="Purvine S.O."/>
            <person name="Wright A.T."/>
            <person name="Boxma B."/>
            <person name="Van Alen T."/>
            <person name="Hackstein J.H."/>
            <person name="Baker S.E."/>
            <person name="Grigoriev I.V."/>
            <person name="O'Malley M.A."/>
        </authorList>
    </citation>
    <scope>NUCLEOTIDE SEQUENCE [LARGE SCALE GENOMIC DNA]</scope>
    <source>
        <strain evidence="13 14">G1</strain>
    </source>
</reference>
<dbReference type="CDD" id="cd18597">
    <property type="entry name" value="ABC_6TM_YOR1_D1_like"/>
    <property type="match status" value="1"/>
</dbReference>
<keyword evidence="2" id="KW-0813">Transport</keyword>
<evidence type="ECO:0000259" key="11">
    <source>
        <dbReference type="PROSITE" id="PS50893"/>
    </source>
</evidence>
<dbReference type="Gene3D" id="1.20.1560.10">
    <property type="entry name" value="ABC transporter type 1, transmembrane domain"/>
    <property type="match status" value="2"/>
</dbReference>
<dbReference type="CDD" id="cd03250">
    <property type="entry name" value="ABCC_MRP_domain1"/>
    <property type="match status" value="1"/>
</dbReference>
<keyword evidence="8 10" id="KW-0472">Membrane</keyword>
<feature type="compositionally biased region" description="Basic and acidic residues" evidence="9">
    <location>
        <begin position="465"/>
        <end position="474"/>
    </location>
</feature>
<evidence type="ECO:0000256" key="3">
    <source>
        <dbReference type="ARBA" id="ARBA00022692"/>
    </source>
</evidence>
<keyword evidence="4" id="KW-0677">Repeat</keyword>
<evidence type="ECO:0000256" key="2">
    <source>
        <dbReference type="ARBA" id="ARBA00022448"/>
    </source>
</evidence>
<proteinExistence type="predicted"/>
<dbReference type="InterPro" id="IPR003593">
    <property type="entry name" value="AAA+_ATPase"/>
</dbReference>
<evidence type="ECO:0000313" key="13">
    <source>
        <dbReference type="EMBL" id="ORY27236.1"/>
    </source>
</evidence>
<dbReference type="FunFam" id="1.20.1560.10:FF:000010">
    <property type="entry name" value="Multidrug resistance-associated ABC transporter"/>
    <property type="match status" value="1"/>
</dbReference>
<dbReference type="InterPro" id="IPR017871">
    <property type="entry name" value="ABC_transporter-like_CS"/>
</dbReference>
<dbReference type="GO" id="GO:0016887">
    <property type="term" value="F:ATP hydrolysis activity"/>
    <property type="evidence" value="ECO:0007669"/>
    <property type="project" value="InterPro"/>
</dbReference>
<dbReference type="PANTHER" id="PTHR24223">
    <property type="entry name" value="ATP-BINDING CASSETTE SUB-FAMILY C"/>
    <property type="match status" value="1"/>
</dbReference>
<keyword evidence="6" id="KW-0067">ATP-binding</keyword>
<evidence type="ECO:0000256" key="6">
    <source>
        <dbReference type="ARBA" id="ARBA00022840"/>
    </source>
</evidence>
<organism evidence="13 14">
    <name type="scientific">Neocallimastix californiae</name>
    <dbReference type="NCBI Taxonomy" id="1754190"/>
    <lineage>
        <taxon>Eukaryota</taxon>
        <taxon>Fungi</taxon>
        <taxon>Fungi incertae sedis</taxon>
        <taxon>Chytridiomycota</taxon>
        <taxon>Chytridiomycota incertae sedis</taxon>
        <taxon>Neocallimastigomycetes</taxon>
        <taxon>Neocallimastigales</taxon>
        <taxon>Neocallimastigaceae</taxon>
        <taxon>Neocallimastix</taxon>
    </lineage>
</organism>
<dbReference type="GO" id="GO:0000329">
    <property type="term" value="C:fungal-type vacuole membrane"/>
    <property type="evidence" value="ECO:0007669"/>
    <property type="project" value="UniProtKB-ARBA"/>
</dbReference>
<feature type="transmembrane region" description="Helical" evidence="10">
    <location>
        <begin position="964"/>
        <end position="985"/>
    </location>
</feature>
<feature type="domain" description="ABC transporter" evidence="11">
    <location>
        <begin position="1147"/>
        <end position="1382"/>
    </location>
</feature>
<dbReference type="CDD" id="cd03244">
    <property type="entry name" value="ABCC_MRP_domain2"/>
    <property type="match status" value="1"/>
</dbReference>
<feature type="region of interest" description="Disordered" evidence="9">
    <location>
        <begin position="454"/>
        <end position="474"/>
    </location>
</feature>
<dbReference type="PANTHER" id="PTHR24223:SF443">
    <property type="entry name" value="MULTIDRUG-RESISTANCE LIKE PROTEIN 1, ISOFORM I"/>
    <property type="match status" value="1"/>
</dbReference>
<dbReference type="SUPFAM" id="SSF52540">
    <property type="entry name" value="P-loop containing nucleoside triphosphate hydrolases"/>
    <property type="match status" value="2"/>
</dbReference>
<feature type="domain" description="ABC transmembrane type-1" evidence="12">
    <location>
        <begin position="828"/>
        <end position="1107"/>
    </location>
</feature>